<name>A0A940DHG1_9FIRM</name>
<evidence type="ECO:0000259" key="7">
    <source>
        <dbReference type="Pfam" id="PF07992"/>
    </source>
</evidence>
<dbReference type="Gene3D" id="3.50.50.60">
    <property type="entry name" value="FAD/NAD(P)-binding domain"/>
    <property type="match status" value="2"/>
</dbReference>
<dbReference type="GO" id="GO:0006103">
    <property type="term" value="P:2-oxoglutarate metabolic process"/>
    <property type="evidence" value="ECO:0007669"/>
    <property type="project" value="TreeGrafter"/>
</dbReference>
<dbReference type="InterPro" id="IPR023753">
    <property type="entry name" value="FAD/NAD-binding_dom"/>
</dbReference>
<dbReference type="EMBL" id="JADINF010000147">
    <property type="protein sequence ID" value="MBO8424519.1"/>
    <property type="molecule type" value="Genomic_DNA"/>
</dbReference>
<keyword evidence="3" id="KW-0285">Flavoprotein</keyword>
<dbReference type="SUPFAM" id="SSF51905">
    <property type="entry name" value="FAD/NAD(P)-binding domain"/>
    <property type="match status" value="1"/>
</dbReference>
<feature type="domain" description="FAD/NAD(P)-binding" evidence="7">
    <location>
        <begin position="4"/>
        <end position="192"/>
    </location>
</feature>
<accession>A0A940DHG1</accession>
<keyword evidence="4" id="KW-0274">FAD</keyword>
<comment type="similarity">
    <text evidence="2">Belongs to the class-I pyridine nucleotide-disulfide oxidoreductase family.</text>
</comment>
<dbReference type="GO" id="GO:0050660">
    <property type="term" value="F:flavin adenine dinucleotide binding"/>
    <property type="evidence" value="ECO:0007669"/>
    <property type="project" value="TreeGrafter"/>
</dbReference>
<evidence type="ECO:0000256" key="5">
    <source>
        <dbReference type="ARBA" id="ARBA00023027"/>
    </source>
</evidence>
<dbReference type="InterPro" id="IPR016156">
    <property type="entry name" value="FAD/NAD-linked_Rdtase_dimer_sf"/>
</dbReference>
<evidence type="ECO:0000313" key="8">
    <source>
        <dbReference type="EMBL" id="MBO8424519.1"/>
    </source>
</evidence>
<reference evidence="8" key="2">
    <citation type="journal article" date="2021" name="PeerJ">
        <title>Extensive microbial diversity within the chicken gut microbiome revealed by metagenomics and culture.</title>
        <authorList>
            <person name="Gilroy R."/>
            <person name="Ravi A."/>
            <person name="Getino M."/>
            <person name="Pursley I."/>
            <person name="Horton D.L."/>
            <person name="Alikhan N.F."/>
            <person name="Baker D."/>
            <person name="Gharbi K."/>
            <person name="Hall N."/>
            <person name="Watson M."/>
            <person name="Adriaenssens E.M."/>
            <person name="Foster-Nyarko E."/>
            <person name="Jarju S."/>
            <person name="Secka A."/>
            <person name="Antonio M."/>
            <person name="Oren A."/>
            <person name="Chaudhuri R.R."/>
            <person name="La Ragione R."/>
            <person name="Hildebrand F."/>
            <person name="Pallen M.J."/>
        </authorList>
    </citation>
    <scope>NUCLEOTIDE SEQUENCE</scope>
    <source>
        <strain evidence="8">517</strain>
    </source>
</reference>
<evidence type="ECO:0000256" key="4">
    <source>
        <dbReference type="ARBA" id="ARBA00022827"/>
    </source>
</evidence>
<feature type="non-terminal residue" evidence="8">
    <location>
        <position position="1"/>
    </location>
</feature>
<evidence type="ECO:0000313" key="9">
    <source>
        <dbReference type="Proteomes" id="UP000727857"/>
    </source>
</evidence>
<evidence type="ECO:0000259" key="6">
    <source>
        <dbReference type="Pfam" id="PF02852"/>
    </source>
</evidence>
<comment type="cofactor">
    <cofactor evidence="1">
        <name>FAD</name>
        <dbReference type="ChEBI" id="CHEBI:57692"/>
    </cofactor>
</comment>
<dbReference type="Pfam" id="PF02852">
    <property type="entry name" value="Pyr_redox_dim"/>
    <property type="match status" value="1"/>
</dbReference>
<organism evidence="8 9">
    <name type="scientific">Candidatus Stercoripulliclostridium pullicola</name>
    <dbReference type="NCBI Taxonomy" id="2840953"/>
    <lineage>
        <taxon>Bacteria</taxon>
        <taxon>Bacillati</taxon>
        <taxon>Bacillota</taxon>
        <taxon>Clostridia</taxon>
        <taxon>Eubacteriales</taxon>
        <taxon>Candidatus Stercoripulliclostridium</taxon>
    </lineage>
</organism>
<evidence type="ECO:0000256" key="1">
    <source>
        <dbReference type="ARBA" id="ARBA00001974"/>
    </source>
</evidence>
<dbReference type="Proteomes" id="UP000727857">
    <property type="component" value="Unassembled WGS sequence"/>
</dbReference>
<dbReference type="PRINTS" id="PR00411">
    <property type="entry name" value="PNDRDTASEI"/>
</dbReference>
<dbReference type="Pfam" id="PF07992">
    <property type="entry name" value="Pyr_redox_2"/>
    <property type="match status" value="1"/>
</dbReference>
<feature type="domain" description="Pyridine nucleotide-disulphide oxidoreductase dimerisation" evidence="6">
    <location>
        <begin position="211"/>
        <end position="317"/>
    </location>
</feature>
<proteinExistence type="inferred from homology"/>
<dbReference type="GO" id="GO:0004148">
    <property type="term" value="F:dihydrolipoyl dehydrogenase (NADH) activity"/>
    <property type="evidence" value="ECO:0007669"/>
    <property type="project" value="TreeGrafter"/>
</dbReference>
<dbReference type="InterPro" id="IPR004099">
    <property type="entry name" value="Pyr_nucl-diS_OxRdtase_dimer"/>
</dbReference>
<dbReference type="AlphaFoldDB" id="A0A940DHG1"/>
<dbReference type="PRINTS" id="PR00368">
    <property type="entry name" value="FADPNR"/>
</dbReference>
<sequence length="321" mass="33629">KHYADNLLIACGSEAVVLPIKGIEEARLAGRVVTNAEIFSLKELPSSLVIIGGGVVGAETASYFASAGSKVTVIEATPRLLGSVDRDVAEVITKALTRKGVRFLTSSTVTEITPDGVICSGAENGFIEGDKILLSAGRRAVTEGYGLENLGVVTTRAGITTDKSMRTNVKGVYAAGDVNGKSMLAHTAYREAEAAVNDMLGIPDEVNYDAVPSVIYTSPEGASVGITAETEDVRYATVKIPAAYSGRYVAECDERDGFLKLIADRERGILAGAHAALPYAGEIITAATALISLKTPLDEAKKIVFPHPTVAELMKTALDAL</sequence>
<comment type="caution">
    <text evidence="8">The sequence shown here is derived from an EMBL/GenBank/DDBJ whole genome shotgun (WGS) entry which is preliminary data.</text>
</comment>
<reference evidence="8" key="1">
    <citation type="submission" date="2020-10" db="EMBL/GenBank/DDBJ databases">
        <authorList>
            <person name="Gilroy R."/>
        </authorList>
    </citation>
    <scope>NUCLEOTIDE SEQUENCE</scope>
    <source>
        <strain evidence="8">517</strain>
    </source>
</reference>
<protein>
    <submittedName>
        <fullName evidence="8">NAD(P)/FAD-dependent oxidoreductase</fullName>
    </submittedName>
</protein>
<gene>
    <name evidence="8" type="ORF">IAB16_05825</name>
</gene>
<dbReference type="InterPro" id="IPR050151">
    <property type="entry name" value="Class-I_Pyr_Nuc-Dis_Oxidored"/>
</dbReference>
<dbReference type="SUPFAM" id="SSF55424">
    <property type="entry name" value="FAD/NAD-linked reductases, dimerisation (C-terminal) domain"/>
    <property type="match status" value="1"/>
</dbReference>
<dbReference type="InterPro" id="IPR036188">
    <property type="entry name" value="FAD/NAD-bd_sf"/>
</dbReference>
<dbReference type="Gene3D" id="3.30.390.30">
    <property type="match status" value="1"/>
</dbReference>
<dbReference type="PANTHER" id="PTHR22912:SF217">
    <property type="entry name" value="DIHYDROLIPOYL DEHYDROGENASE"/>
    <property type="match status" value="1"/>
</dbReference>
<dbReference type="PANTHER" id="PTHR22912">
    <property type="entry name" value="DISULFIDE OXIDOREDUCTASE"/>
    <property type="match status" value="1"/>
</dbReference>
<evidence type="ECO:0000256" key="3">
    <source>
        <dbReference type="ARBA" id="ARBA00022630"/>
    </source>
</evidence>
<keyword evidence="5" id="KW-0520">NAD</keyword>
<evidence type="ECO:0000256" key="2">
    <source>
        <dbReference type="ARBA" id="ARBA00007532"/>
    </source>
</evidence>